<dbReference type="Proteomes" id="UP000676325">
    <property type="component" value="Unassembled WGS sequence"/>
</dbReference>
<feature type="compositionally biased region" description="Low complexity" evidence="1">
    <location>
        <begin position="98"/>
        <end position="146"/>
    </location>
</feature>
<evidence type="ECO:0000313" key="4">
    <source>
        <dbReference type="Proteomes" id="UP000676325"/>
    </source>
</evidence>
<accession>A0A941EBP5</accession>
<evidence type="ECO:0000313" key="3">
    <source>
        <dbReference type="EMBL" id="MBR7827497.1"/>
    </source>
</evidence>
<keyword evidence="2" id="KW-0472">Membrane</keyword>
<dbReference type="EMBL" id="JAGSOH010000036">
    <property type="protein sequence ID" value="MBR7827497.1"/>
    <property type="molecule type" value="Genomic_DNA"/>
</dbReference>
<dbReference type="RefSeq" id="WP_212518640.1">
    <property type="nucleotide sequence ID" value="NZ_JAGSOH010000036.1"/>
</dbReference>
<reference evidence="3" key="1">
    <citation type="submission" date="2021-04" db="EMBL/GenBank/DDBJ databases">
        <title>Genome based classification of Actinospica acidithermotolerans sp. nov., an actinobacterium isolated from an Indonesian hot spring.</title>
        <authorList>
            <person name="Kusuma A.B."/>
            <person name="Putra K.E."/>
            <person name="Nafisah S."/>
            <person name="Loh J."/>
            <person name="Nouioui I."/>
            <person name="Goodfellow M."/>
        </authorList>
    </citation>
    <scope>NUCLEOTIDE SEQUENCE</scope>
    <source>
        <strain evidence="3">MGRD01-02</strain>
    </source>
</reference>
<feature type="region of interest" description="Disordered" evidence="1">
    <location>
        <begin position="41"/>
        <end position="154"/>
    </location>
</feature>
<keyword evidence="2" id="KW-0812">Transmembrane</keyword>
<name>A0A941EBP5_9ACTN</name>
<protein>
    <submittedName>
        <fullName evidence="3">Uncharacterized protein</fullName>
    </submittedName>
</protein>
<feature type="transmembrane region" description="Helical" evidence="2">
    <location>
        <begin position="20"/>
        <end position="38"/>
    </location>
</feature>
<evidence type="ECO:0000256" key="1">
    <source>
        <dbReference type="SAM" id="MobiDB-lite"/>
    </source>
</evidence>
<organism evidence="3 4">
    <name type="scientific">Actinospica acidithermotolerans</name>
    <dbReference type="NCBI Taxonomy" id="2828514"/>
    <lineage>
        <taxon>Bacteria</taxon>
        <taxon>Bacillati</taxon>
        <taxon>Actinomycetota</taxon>
        <taxon>Actinomycetes</taxon>
        <taxon>Catenulisporales</taxon>
        <taxon>Actinospicaceae</taxon>
        <taxon>Actinospica</taxon>
    </lineage>
</organism>
<gene>
    <name evidence="3" type="ORF">KDK95_14355</name>
</gene>
<comment type="caution">
    <text evidence="3">The sequence shown here is derived from an EMBL/GenBank/DDBJ whole genome shotgun (WGS) entry which is preliminary data.</text>
</comment>
<sequence>MSRRRRREREPGRVRKTVEVLVSGLFGMAVVGVVVALLQSGASPSPSPSPAATVSDRSFPGDGANGGPVSVRSADPGTVETTGQVNAAATGTIPSSPAQGAQGAQATGQTEPADPTTSATQSSGTAKSSASASSSSTATASSTASSSGGGLGGLVGGVVGGVLGLL</sequence>
<keyword evidence="2" id="KW-1133">Transmembrane helix</keyword>
<keyword evidence="4" id="KW-1185">Reference proteome</keyword>
<evidence type="ECO:0000256" key="2">
    <source>
        <dbReference type="SAM" id="Phobius"/>
    </source>
</evidence>
<feature type="compositionally biased region" description="Polar residues" evidence="1">
    <location>
        <begin position="79"/>
        <end position="97"/>
    </location>
</feature>
<proteinExistence type="predicted"/>
<dbReference type="AlphaFoldDB" id="A0A941EBP5"/>